<evidence type="ECO:0000256" key="3">
    <source>
        <dbReference type="SAM" id="MobiDB-lite"/>
    </source>
</evidence>
<dbReference type="RefSeq" id="WP_051269543.1">
    <property type="nucleotide sequence ID" value="NZ_LVVZ01000022.1"/>
</dbReference>
<dbReference type="InterPro" id="IPR001789">
    <property type="entry name" value="Sig_transdc_resp-reg_receiver"/>
</dbReference>
<comment type="caution">
    <text evidence="5">The sequence shown here is derived from an EMBL/GenBank/DDBJ whole genome shotgun (WGS) entry which is preliminary data.</text>
</comment>
<protein>
    <recommendedName>
        <fullName evidence="4">Response regulatory domain-containing protein</fullName>
    </recommendedName>
</protein>
<dbReference type="Gene3D" id="3.40.50.2300">
    <property type="match status" value="1"/>
</dbReference>
<dbReference type="STRING" id="197461.A3843_14510"/>
<evidence type="ECO:0000313" key="6">
    <source>
        <dbReference type="Proteomes" id="UP000185783"/>
    </source>
</evidence>
<dbReference type="Proteomes" id="UP000185783">
    <property type="component" value="Unassembled WGS sequence"/>
</dbReference>
<dbReference type="InterPro" id="IPR050595">
    <property type="entry name" value="Bact_response_regulator"/>
</dbReference>
<dbReference type="SMART" id="SM00448">
    <property type="entry name" value="REC"/>
    <property type="match status" value="1"/>
</dbReference>
<dbReference type="CDD" id="cd00156">
    <property type="entry name" value="REC"/>
    <property type="match status" value="1"/>
</dbReference>
<dbReference type="PANTHER" id="PTHR44591">
    <property type="entry name" value="STRESS RESPONSE REGULATOR PROTEIN 1"/>
    <property type="match status" value="1"/>
</dbReference>
<gene>
    <name evidence="5" type="ORF">A3843_14510</name>
</gene>
<dbReference type="EMBL" id="LVVZ01000022">
    <property type="protein sequence ID" value="OKL42959.1"/>
    <property type="molecule type" value="Genomic_DNA"/>
</dbReference>
<name>A0A1U7JDZ3_9HYPH</name>
<keyword evidence="1 2" id="KW-0597">Phosphoprotein</keyword>
<dbReference type="Pfam" id="PF00072">
    <property type="entry name" value="Response_reg"/>
    <property type="match status" value="1"/>
</dbReference>
<evidence type="ECO:0000256" key="2">
    <source>
        <dbReference type="PROSITE-ProRule" id="PRU00169"/>
    </source>
</evidence>
<sequence>MTDQHKAFGKQLADLDIAVVEDSRSTQTILRSLLAFIKIKKHRIYDSPREAVPELFADPPDVILSDWYMKPVSGYQMLCLLRQPRMAPLTHVPFIFLTAHSTRSLVSKAMRAGAHHVLVKPLSANVLESTLDWVTRDERKMIPGRDGSFHVEGVPELLDRNEEKYAALSRAEEMHLQSDQDVKDRNLRQKAHDFASLLLHPDMATEEDEPKDARSKPATQQERSSKAFGQRRSVHDT</sequence>
<keyword evidence="6" id="KW-1185">Reference proteome</keyword>
<accession>A0A1U7JDZ3</accession>
<feature type="domain" description="Response regulatory" evidence="4">
    <location>
        <begin position="16"/>
        <end position="135"/>
    </location>
</feature>
<dbReference type="PANTHER" id="PTHR44591:SF25">
    <property type="entry name" value="CHEMOTAXIS TWO-COMPONENT RESPONSE REGULATOR"/>
    <property type="match status" value="1"/>
</dbReference>
<reference evidence="5 6" key="1">
    <citation type="submission" date="2016-03" db="EMBL/GenBank/DDBJ databases">
        <title>Genome sequence of Nesiotobacter sp. nov., a moderately halophilic alphaproteobacterium isolated from the Yellow Sea, China.</title>
        <authorList>
            <person name="Zhang G."/>
            <person name="Zhang R."/>
        </authorList>
    </citation>
    <scope>NUCLEOTIDE SEQUENCE [LARGE SCALE GENOMIC DNA]</scope>
    <source>
        <strain evidence="5 6">WB1-6</strain>
    </source>
</reference>
<dbReference type="InterPro" id="IPR011006">
    <property type="entry name" value="CheY-like_superfamily"/>
</dbReference>
<evidence type="ECO:0000256" key="1">
    <source>
        <dbReference type="ARBA" id="ARBA00022553"/>
    </source>
</evidence>
<evidence type="ECO:0000259" key="4">
    <source>
        <dbReference type="PROSITE" id="PS50110"/>
    </source>
</evidence>
<dbReference type="PROSITE" id="PS50110">
    <property type="entry name" value="RESPONSE_REGULATORY"/>
    <property type="match status" value="1"/>
</dbReference>
<evidence type="ECO:0000313" key="5">
    <source>
        <dbReference type="EMBL" id="OKL42959.1"/>
    </source>
</evidence>
<feature type="modified residue" description="4-aspartylphosphate" evidence="2">
    <location>
        <position position="66"/>
    </location>
</feature>
<dbReference type="GO" id="GO:0000160">
    <property type="term" value="P:phosphorelay signal transduction system"/>
    <property type="evidence" value="ECO:0007669"/>
    <property type="project" value="InterPro"/>
</dbReference>
<proteinExistence type="predicted"/>
<feature type="region of interest" description="Disordered" evidence="3">
    <location>
        <begin position="195"/>
        <end position="237"/>
    </location>
</feature>
<dbReference type="SUPFAM" id="SSF52172">
    <property type="entry name" value="CheY-like"/>
    <property type="match status" value="1"/>
</dbReference>
<organism evidence="5 6">
    <name type="scientific">Pseudovibrio exalbescens</name>
    <dbReference type="NCBI Taxonomy" id="197461"/>
    <lineage>
        <taxon>Bacteria</taxon>
        <taxon>Pseudomonadati</taxon>
        <taxon>Pseudomonadota</taxon>
        <taxon>Alphaproteobacteria</taxon>
        <taxon>Hyphomicrobiales</taxon>
        <taxon>Stappiaceae</taxon>
        <taxon>Pseudovibrio</taxon>
    </lineage>
</organism>
<dbReference type="AlphaFoldDB" id="A0A1U7JDZ3"/>